<dbReference type="GO" id="GO:0016829">
    <property type="term" value="F:lyase activity"/>
    <property type="evidence" value="ECO:0007669"/>
    <property type="project" value="UniProtKB-KW"/>
</dbReference>
<dbReference type="InterPro" id="IPR012337">
    <property type="entry name" value="RNaseH-like_sf"/>
</dbReference>
<keyword evidence="4" id="KW-0227">DNA damage</keyword>
<dbReference type="PROSITE" id="PS50199">
    <property type="entry name" value="ZF_RANBP2_2"/>
    <property type="match status" value="2"/>
</dbReference>
<feature type="domain" description="RanBP2-type" evidence="13">
    <location>
        <begin position="424"/>
        <end position="453"/>
    </location>
</feature>
<dbReference type="SUPFAM" id="SSF143081">
    <property type="entry name" value="BB1717-like"/>
    <property type="match status" value="1"/>
</dbReference>
<dbReference type="GO" id="GO:0008270">
    <property type="term" value="F:zinc ion binding"/>
    <property type="evidence" value="ECO:0007669"/>
    <property type="project" value="UniProtKB-KW"/>
</dbReference>
<protein>
    <submittedName>
        <fullName evidence="15">Uncharacterized protein</fullName>
    </submittedName>
</protein>
<name>A0A9W7F7D1_9STRA</name>
<keyword evidence="7" id="KW-0862">Zinc</keyword>
<dbReference type="InterPro" id="IPR003738">
    <property type="entry name" value="SRAP"/>
</dbReference>
<keyword evidence="16" id="KW-1185">Reference proteome</keyword>
<comment type="caution">
    <text evidence="15">The sequence shown here is derived from an EMBL/GenBank/DDBJ whole genome shotgun (WGS) entry which is preliminary data.</text>
</comment>
<evidence type="ECO:0000256" key="2">
    <source>
        <dbReference type="ARBA" id="ARBA00022670"/>
    </source>
</evidence>
<feature type="compositionally biased region" description="Pro residues" evidence="12">
    <location>
        <begin position="286"/>
        <end position="295"/>
    </location>
</feature>
<evidence type="ECO:0000256" key="12">
    <source>
        <dbReference type="SAM" id="MobiDB-lite"/>
    </source>
</evidence>
<dbReference type="Pfam" id="PF13456">
    <property type="entry name" value="RVT_3"/>
    <property type="match status" value="1"/>
</dbReference>
<keyword evidence="9" id="KW-0238">DNA-binding</keyword>
<dbReference type="GO" id="GO:0003697">
    <property type="term" value="F:single-stranded DNA binding"/>
    <property type="evidence" value="ECO:0007669"/>
    <property type="project" value="InterPro"/>
</dbReference>
<keyword evidence="2" id="KW-0645">Protease</keyword>
<dbReference type="GO" id="GO:0106300">
    <property type="term" value="P:protein-DNA covalent cross-linking repair"/>
    <property type="evidence" value="ECO:0007669"/>
    <property type="project" value="InterPro"/>
</dbReference>
<dbReference type="InterPro" id="IPR036443">
    <property type="entry name" value="Znf_RanBP2_sf"/>
</dbReference>
<feature type="domain" description="RanBP2-type" evidence="13">
    <location>
        <begin position="383"/>
        <end position="412"/>
    </location>
</feature>
<proteinExistence type="inferred from homology"/>
<accession>A0A9W7F7D1</accession>
<dbReference type="Gene3D" id="3.30.420.10">
    <property type="entry name" value="Ribonuclease H-like superfamily/Ribonuclease H"/>
    <property type="match status" value="1"/>
</dbReference>
<dbReference type="CDD" id="cd09279">
    <property type="entry name" value="RNase_HI_like"/>
    <property type="match status" value="1"/>
</dbReference>
<dbReference type="PROSITE" id="PS01358">
    <property type="entry name" value="ZF_RANBP2_1"/>
    <property type="match status" value="2"/>
</dbReference>
<reference evidence="16" key="1">
    <citation type="journal article" date="2023" name="Commun. Biol.">
        <title>Genome analysis of Parmales, the sister group of diatoms, reveals the evolutionary specialization of diatoms from phago-mixotrophs to photoautotrophs.</title>
        <authorList>
            <person name="Ban H."/>
            <person name="Sato S."/>
            <person name="Yoshikawa S."/>
            <person name="Yamada K."/>
            <person name="Nakamura Y."/>
            <person name="Ichinomiya M."/>
            <person name="Sato N."/>
            <person name="Blanc-Mathieu R."/>
            <person name="Endo H."/>
            <person name="Kuwata A."/>
            <person name="Ogata H."/>
        </authorList>
    </citation>
    <scope>NUCLEOTIDE SEQUENCE [LARGE SCALE GENOMIC DNA]</scope>
    <source>
        <strain evidence="16">NIES 3699</strain>
    </source>
</reference>
<dbReference type="GO" id="GO:0006508">
    <property type="term" value="P:proteolysis"/>
    <property type="evidence" value="ECO:0007669"/>
    <property type="project" value="UniProtKB-KW"/>
</dbReference>
<dbReference type="PROSITE" id="PS50879">
    <property type="entry name" value="RNASE_H_1"/>
    <property type="match status" value="1"/>
</dbReference>
<evidence type="ECO:0000256" key="10">
    <source>
        <dbReference type="ARBA" id="ARBA00023239"/>
    </source>
</evidence>
<evidence type="ECO:0000256" key="7">
    <source>
        <dbReference type="ARBA" id="ARBA00022833"/>
    </source>
</evidence>
<dbReference type="SMART" id="SM00547">
    <property type="entry name" value="ZnF_RBZ"/>
    <property type="match status" value="2"/>
</dbReference>
<dbReference type="InterPro" id="IPR036397">
    <property type="entry name" value="RNaseH_sf"/>
</dbReference>
<evidence type="ECO:0000259" key="13">
    <source>
        <dbReference type="PROSITE" id="PS50199"/>
    </source>
</evidence>
<evidence type="ECO:0000313" key="15">
    <source>
        <dbReference type="EMBL" id="GMI06070.1"/>
    </source>
</evidence>
<feature type="domain" description="RNase H type-1" evidence="14">
    <location>
        <begin position="467"/>
        <end position="594"/>
    </location>
</feature>
<dbReference type="AlphaFoldDB" id="A0A9W7F7D1"/>
<comment type="similarity">
    <text evidence="1">Belongs to the SOS response-associated peptidase family.</text>
</comment>
<keyword evidence="8" id="KW-0190">Covalent protein-DNA linkage</keyword>
<evidence type="ECO:0000256" key="1">
    <source>
        <dbReference type="ARBA" id="ARBA00008136"/>
    </source>
</evidence>
<evidence type="ECO:0000256" key="8">
    <source>
        <dbReference type="ARBA" id="ARBA00023124"/>
    </source>
</evidence>
<dbReference type="InterPro" id="IPR001876">
    <property type="entry name" value="Znf_RanBP2"/>
</dbReference>
<dbReference type="Proteomes" id="UP001165160">
    <property type="component" value="Unassembled WGS sequence"/>
</dbReference>
<dbReference type="EMBL" id="BRXX01000341">
    <property type="protein sequence ID" value="GMI06070.1"/>
    <property type="molecule type" value="Genomic_DNA"/>
</dbReference>
<sequence length="607" mass="66250">MCGRARQSASLCSGPILSTQTVSSTVDRKSDDPYFDENGGGDDNMSPGHSGVIVYRKGETFNRSQAYFGCIARAGTLSNPLPPGPGKHFADRMFNAITDDPLAISYSNMLKRGQTCIIPFDGFYEWTLETKLEGGGKQPYYISSKVPNTPLLFAGFYKDVAVGDVDNTTIRTFSICTTRACPEMYGKIHTRMPVILSEEEAVEWLRAGSLPSEAHKVNLAKRLADKCTTSNLLRWWPVTKEINSTKNSNVKEPWKEVKLDRAPSVAGFFAKVQPQTASPQTASHPPSSPPSPPPSSHLSIPDLGFNSPKKSAIPVQWEKSPLHGKYKPPKEKAKVTSKKKKTTKAAPPSVPDKKGNLLSFFDTKLKTSVSPKPSPSPSPSLLQSTPWRCSACTFDNNPSDRTCSICETPRGQPEQSTTKKTTSNQPLWACPVCTLENDEVDQTCAACGSRNETTKIQSSISSSIKTEKTGYVLRFDGGARGNPGPAGAGYVLYDPDGVEIFAGWKFLGKKTNNFAEYTSLIEGLRKAKQLGVVGTAEGDSKLVISQMTGAWKVKHPDMAVLKKKADEVRGGWNFKWIPREDNSQADKMANIAMDERTDGESSPQQTK</sequence>
<feature type="region of interest" description="Disordered" evidence="12">
    <location>
        <begin position="583"/>
        <end position="607"/>
    </location>
</feature>
<evidence type="ECO:0000256" key="9">
    <source>
        <dbReference type="ARBA" id="ARBA00023125"/>
    </source>
</evidence>
<dbReference type="Gene3D" id="3.90.1680.10">
    <property type="entry name" value="SOS response associated peptidase-like"/>
    <property type="match status" value="1"/>
</dbReference>
<keyword evidence="3" id="KW-0479">Metal-binding</keyword>
<evidence type="ECO:0000313" key="16">
    <source>
        <dbReference type="Proteomes" id="UP001165160"/>
    </source>
</evidence>
<keyword evidence="6" id="KW-0378">Hydrolase</keyword>
<dbReference type="InterPro" id="IPR002156">
    <property type="entry name" value="RNaseH_domain"/>
</dbReference>
<dbReference type="Pfam" id="PF00641">
    <property type="entry name" value="Zn_ribbon_RanBP"/>
    <property type="match status" value="2"/>
</dbReference>
<dbReference type="PANTHER" id="PTHR13604:SF0">
    <property type="entry name" value="ABASIC SITE PROCESSING PROTEIN HMCES"/>
    <property type="match status" value="1"/>
</dbReference>
<evidence type="ECO:0000256" key="11">
    <source>
        <dbReference type="PROSITE-ProRule" id="PRU00322"/>
    </source>
</evidence>
<dbReference type="GO" id="GO:0008233">
    <property type="term" value="F:peptidase activity"/>
    <property type="evidence" value="ECO:0007669"/>
    <property type="project" value="UniProtKB-KW"/>
</dbReference>
<dbReference type="InterPro" id="IPR036590">
    <property type="entry name" value="SRAP-like"/>
</dbReference>
<gene>
    <name evidence="15" type="ORF">TrVE_jg5708</name>
</gene>
<evidence type="ECO:0000259" key="14">
    <source>
        <dbReference type="PROSITE" id="PS50879"/>
    </source>
</evidence>
<feature type="region of interest" description="Disordered" evidence="12">
    <location>
        <begin position="22"/>
        <end position="49"/>
    </location>
</feature>
<dbReference type="PANTHER" id="PTHR13604">
    <property type="entry name" value="DC12-RELATED"/>
    <property type="match status" value="1"/>
</dbReference>
<dbReference type="Pfam" id="PF02586">
    <property type="entry name" value="SRAP"/>
    <property type="match status" value="1"/>
</dbReference>
<dbReference type="SUPFAM" id="SSF53098">
    <property type="entry name" value="Ribonuclease H-like"/>
    <property type="match status" value="1"/>
</dbReference>
<dbReference type="Gene3D" id="4.10.1060.10">
    <property type="entry name" value="Zinc finger, RanBP2-type"/>
    <property type="match status" value="2"/>
</dbReference>
<evidence type="ECO:0000256" key="3">
    <source>
        <dbReference type="ARBA" id="ARBA00022723"/>
    </source>
</evidence>
<evidence type="ECO:0000256" key="5">
    <source>
        <dbReference type="ARBA" id="ARBA00022771"/>
    </source>
</evidence>
<organism evidence="15 16">
    <name type="scientific">Triparma verrucosa</name>
    <dbReference type="NCBI Taxonomy" id="1606542"/>
    <lineage>
        <taxon>Eukaryota</taxon>
        <taxon>Sar</taxon>
        <taxon>Stramenopiles</taxon>
        <taxon>Ochrophyta</taxon>
        <taxon>Bolidophyceae</taxon>
        <taxon>Parmales</taxon>
        <taxon>Triparmaceae</taxon>
        <taxon>Triparma</taxon>
    </lineage>
</organism>
<evidence type="ECO:0000256" key="6">
    <source>
        <dbReference type="ARBA" id="ARBA00022801"/>
    </source>
</evidence>
<feature type="region of interest" description="Disordered" evidence="12">
    <location>
        <begin position="274"/>
        <end position="357"/>
    </location>
</feature>
<keyword evidence="5 11" id="KW-0863">Zinc-finger</keyword>
<keyword evidence="10" id="KW-0456">Lyase</keyword>
<dbReference type="GO" id="GO:0004523">
    <property type="term" value="F:RNA-DNA hybrid ribonuclease activity"/>
    <property type="evidence" value="ECO:0007669"/>
    <property type="project" value="InterPro"/>
</dbReference>
<dbReference type="SUPFAM" id="SSF90209">
    <property type="entry name" value="Ran binding protein zinc finger-like"/>
    <property type="match status" value="1"/>
</dbReference>
<evidence type="ECO:0000256" key="4">
    <source>
        <dbReference type="ARBA" id="ARBA00022763"/>
    </source>
</evidence>